<sequence>MWIRQARMGDARAFDHLVELYQDRIFALVKRQVSDFELAEELTQDVFVKAFRGLDRFRGESRLGTWLFRIAINQIRDYKRGKRAHADARLIPLESRTGCAPPSAATSAAPDTELSEKELADTFSRALSLLTHDQRTVLLLRHQEGLEYDELASALGITKTNAKVRVHRARERLLALVRADGYDL</sequence>
<dbReference type="Gene3D" id="1.10.10.10">
    <property type="entry name" value="Winged helix-like DNA-binding domain superfamily/Winged helix DNA-binding domain"/>
    <property type="match status" value="1"/>
</dbReference>
<comment type="similarity">
    <text evidence="1 6">Belongs to the sigma-70 factor family. ECF subfamily.</text>
</comment>
<organism evidence="9 10">
    <name type="scientific">Eiseniibacteriota bacterium</name>
    <dbReference type="NCBI Taxonomy" id="2212470"/>
    <lineage>
        <taxon>Bacteria</taxon>
        <taxon>Candidatus Eiseniibacteriota</taxon>
    </lineage>
</organism>
<evidence type="ECO:0000259" key="8">
    <source>
        <dbReference type="Pfam" id="PF08281"/>
    </source>
</evidence>
<keyword evidence="4 6" id="KW-0238">DNA-binding</keyword>
<evidence type="ECO:0000256" key="2">
    <source>
        <dbReference type="ARBA" id="ARBA00023015"/>
    </source>
</evidence>
<feature type="domain" description="RNA polymerase sigma-70 region 2" evidence="7">
    <location>
        <begin position="17"/>
        <end position="83"/>
    </location>
</feature>
<dbReference type="EMBL" id="JAGQHS010000058">
    <property type="protein sequence ID" value="MCA9756580.1"/>
    <property type="molecule type" value="Genomic_DNA"/>
</dbReference>
<dbReference type="InterPro" id="IPR036388">
    <property type="entry name" value="WH-like_DNA-bd_sf"/>
</dbReference>
<dbReference type="Pfam" id="PF08281">
    <property type="entry name" value="Sigma70_r4_2"/>
    <property type="match status" value="1"/>
</dbReference>
<reference evidence="9" key="1">
    <citation type="submission" date="2020-04" db="EMBL/GenBank/DDBJ databases">
        <authorList>
            <person name="Zhang T."/>
        </authorList>
    </citation>
    <scope>NUCLEOTIDE SEQUENCE</scope>
    <source>
        <strain evidence="9">HKST-UBA02</strain>
    </source>
</reference>
<name>A0A956NC96_UNCEI</name>
<evidence type="ECO:0000256" key="3">
    <source>
        <dbReference type="ARBA" id="ARBA00023082"/>
    </source>
</evidence>
<keyword evidence="2 6" id="KW-0805">Transcription regulation</keyword>
<evidence type="ECO:0000259" key="7">
    <source>
        <dbReference type="Pfam" id="PF04542"/>
    </source>
</evidence>
<dbReference type="PROSITE" id="PS01063">
    <property type="entry name" value="SIGMA70_ECF"/>
    <property type="match status" value="1"/>
</dbReference>
<dbReference type="NCBIfam" id="TIGR02937">
    <property type="entry name" value="sigma70-ECF"/>
    <property type="match status" value="1"/>
</dbReference>
<dbReference type="SUPFAM" id="SSF88659">
    <property type="entry name" value="Sigma3 and sigma4 domains of RNA polymerase sigma factors"/>
    <property type="match status" value="1"/>
</dbReference>
<dbReference type="Pfam" id="PF04542">
    <property type="entry name" value="Sigma70_r2"/>
    <property type="match status" value="1"/>
</dbReference>
<dbReference type="PANTHER" id="PTHR43133:SF8">
    <property type="entry name" value="RNA POLYMERASE SIGMA FACTOR HI_1459-RELATED"/>
    <property type="match status" value="1"/>
</dbReference>
<evidence type="ECO:0000256" key="5">
    <source>
        <dbReference type="ARBA" id="ARBA00023163"/>
    </source>
</evidence>
<comment type="caution">
    <text evidence="9">The sequence shown here is derived from an EMBL/GenBank/DDBJ whole genome shotgun (WGS) entry which is preliminary data.</text>
</comment>
<dbReference type="Proteomes" id="UP000739538">
    <property type="component" value="Unassembled WGS sequence"/>
</dbReference>
<dbReference type="PANTHER" id="PTHR43133">
    <property type="entry name" value="RNA POLYMERASE ECF-TYPE SIGMA FACTO"/>
    <property type="match status" value="1"/>
</dbReference>
<evidence type="ECO:0000313" key="9">
    <source>
        <dbReference type="EMBL" id="MCA9756580.1"/>
    </source>
</evidence>
<dbReference type="GO" id="GO:0003677">
    <property type="term" value="F:DNA binding"/>
    <property type="evidence" value="ECO:0007669"/>
    <property type="project" value="UniProtKB-KW"/>
</dbReference>
<dbReference type="Gene3D" id="1.10.1740.10">
    <property type="match status" value="1"/>
</dbReference>
<evidence type="ECO:0000313" key="10">
    <source>
        <dbReference type="Proteomes" id="UP000739538"/>
    </source>
</evidence>
<keyword evidence="5 6" id="KW-0804">Transcription</keyword>
<dbReference type="InterPro" id="IPR013249">
    <property type="entry name" value="RNA_pol_sigma70_r4_t2"/>
</dbReference>
<dbReference type="InterPro" id="IPR013325">
    <property type="entry name" value="RNA_pol_sigma_r2"/>
</dbReference>
<accession>A0A956NC96</accession>
<dbReference type="CDD" id="cd06171">
    <property type="entry name" value="Sigma70_r4"/>
    <property type="match status" value="1"/>
</dbReference>
<gene>
    <name evidence="9" type="ORF">KDA27_12315</name>
</gene>
<dbReference type="SUPFAM" id="SSF88946">
    <property type="entry name" value="Sigma2 domain of RNA polymerase sigma factors"/>
    <property type="match status" value="1"/>
</dbReference>
<dbReference type="AlphaFoldDB" id="A0A956NC96"/>
<dbReference type="InterPro" id="IPR039425">
    <property type="entry name" value="RNA_pol_sigma-70-like"/>
</dbReference>
<evidence type="ECO:0000256" key="1">
    <source>
        <dbReference type="ARBA" id="ARBA00010641"/>
    </source>
</evidence>
<evidence type="ECO:0000256" key="4">
    <source>
        <dbReference type="ARBA" id="ARBA00023125"/>
    </source>
</evidence>
<feature type="domain" description="RNA polymerase sigma factor 70 region 4 type 2" evidence="8">
    <location>
        <begin position="123"/>
        <end position="173"/>
    </location>
</feature>
<reference evidence="9" key="2">
    <citation type="journal article" date="2021" name="Microbiome">
        <title>Successional dynamics and alternative stable states in a saline activated sludge microbial community over 9 years.</title>
        <authorList>
            <person name="Wang Y."/>
            <person name="Ye J."/>
            <person name="Ju F."/>
            <person name="Liu L."/>
            <person name="Boyd J.A."/>
            <person name="Deng Y."/>
            <person name="Parks D.H."/>
            <person name="Jiang X."/>
            <person name="Yin X."/>
            <person name="Woodcroft B.J."/>
            <person name="Tyson G.W."/>
            <person name="Hugenholtz P."/>
            <person name="Polz M.F."/>
            <person name="Zhang T."/>
        </authorList>
    </citation>
    <scope>NUCLEOTIDE SEQUENCE</scope>
    <source>
        <strain evidence="9">HKST-UBA02</strain>
    </source>
</reference>
<dbReference type="GO" id="GO:0006352">
    <property type="term" value="P:DNA-templated transcription initiation"/>
    <property type="evidence" value="ECO:0007669"/>
    <property type="project" value="InterPro"/>
</dbReference>
<evidence type="ECO:0000256" key="6">
    <source>
        <dbReference type="RuleBase" id="RU000716"/>
    </source>
</evidence>
<dbReference type="InterPro" id="IPR007627">
    <property type="entry name" value="RNA_pol_sigma70_r2"/>
</dbReference>
<proteinExistence type="inferred from homology"/>
<keyword evidence="3 6" id="KW-0731">Sigma factor</keyword>
<dbReference type="GO" id="GO:0016987">
    <property type="term" value="F:sigma factor activity"/>
    <property type="evidence" value="ECO:0007669"/>
    <property type="project" value="UniProtKB-KW"/>
</dbReference>
<dbReference type="InterPro" id="IPR000838">
    <property type="entry name" value="RNA_pol_sigma70_ECF_CS"/>
</dbReference>
<dbReference type="InterPro" id="IPR014284">
    <property type="entry name" value="RNA_pol_sigma-70_dom"/>
</dbReference>
<protein>
    <recommendedName>
        <fullName evidence="6">RNA polymerase sigma factor</fullName>
    </recommendedName>
</protein>
<dbReference type="InterPro" id="IPR013324">
    <property type="entry name" value="RNA_pol_sigma_r3/r4-like"/>
</dbReference>